<evidence type="ECO:0000313" key="1">
    <source>
        <dbReference type="EMBL" id="OKH24888.1"/>
    </source>
</evidence>
<protein>
    <submittedName>
        <fullName evidence="1">Uncharacterized protein</fullName>
    </submittedName>
</protein>
<comment type="caution">
    <text evidence="1">The sequence shown here is derived from an EMBL/GenBank/DDBJ whole genome shotgun (WGS) entry which is preliminary data.</text>
</comment>
<accession>A0A1U7HMW4</accession>
<keyword evidence="2" id="KW-1185">Reference proteome</keyword>
<name>A0A1U7HMW4_9CYAN</name>
<dbReference type="Proteomes" id="UP000186868">
    <property type="component" value="Unassembled WGS sequence"/>
</dbReference>
<organism evidence="1 2">
    <name type="scientific">Hydrococcus rivularis NIES-593</name>
    <dbReference type="NCBI Taxonomy" id="1921803"/>
    <lineage>
        <taxon>Bacteria</taxon>
        <taxon>Bacillati</taxon>
        <taxon>Cyanobacteriota</taxon>
        <taxon>Cyanophyceae</taxon>
        <taxon>Pleurocapsales</taxon>
        <taxon>Hydrococcaceae</taxon>
        <taxon>Hydrococcus</taxon>
    </lineage>
</organism>
<dbReference type="STRING" id="1921803.NIES593_06645"/>
<reference evidence="1 2" key="1">
    <citation type="submission" date="2016-11" db="EMBL/GenBank/DDBJ databases">
        <title>Draft Genome Sequences of Nine Cyanobacterial Strains from Diverse Habitats.</title>
        <authorList>
            <person name="Zhu T."/>
            <person name="Hou S."/>
            <person name="Lu X."/>
            <person name="Hess W.R."/>
        </authorList>
    </citation>
    <scope>NUCLEOTIDE SEQUENCE [LARGE SCALE GENOMIC DNA]</scope>
    <source>
        <strain evidence="1 2">NIES-593</strain>
    </source>
</reference>
<dbReference type="EMBL" id="MRCB01000005">
    <property type="protein sequence ID" value="OKH24888.1"/>
    <property type="molecule type" value="Genomic_DNA"/>
</dbReference>
<dbReference type="AlphaFoldDB" id="A0A1U7HMW4"/>
<evidence type="ECO:0000313" key="2">
    <source>
        <dbReference type="Proteomes" id="UP000186868"/>
    </source>
</evidence>
<proteinExistence type="predicted"/>
<gene>
    <name evidence="1" type="ORF">NIES593_06645</name>
</gene>
<sequence>MIVILFLDGVYILAKIGEVFIHLIRSRLQSVFDRNNCWRGDPQIFVPSGAVDNSQLKRKNLGNVERLLNMTSKYFGKRRA</sequence>